<name>A0ACC7NIE2_9BURK</name>
<dbReference type="Proteomes" id="UP001629235">
    <property type="component" value="Unassembled WGS sequence"/>
</dbReference>
<dbReference type="EMBL" id="JAQQDW010000057">
    <property type="protein sequence ID" value="MFM0106530.1"/>
    <property type="molecule type" value="Genomic_DNA"/>
</dbReference>
<keyword evidence="2" id="KW-1185">Reference proteome</keyword>
<proteinExistence type="predicted"/>
<organism evidence="1 2">
    <name type="scientific">Paraburkholderia rhynchosiae</name>
    <dbReference type="NCBI Taxonomy" id="487049"/>
    <lineage>
        <taxon>Bacteria</taxon>
        <taxon>Pseudomonadati</taxon>
        <taxon>Pseudomonadota</taxon>
        <taxon>Betaproteobacteria</taxon>
        <taxon>Burkholderiales</taxon>
        <taxon>Burkholderiaceae</taxon>
        <taxon>Paraburkholderia</taxon>
    </lineage>
</organism>
<comment type="caution">
    <text evidence="1">The sequence shown here is derived from an EMBL/GenBank/DDBJ whole genome shotgun (WGS) entry which is preliminary data.</text>
</comment>
<sequence length="426" mass="46081">MRFDVVSAWTTVQKKWASVLAVGCGIVAFGAMFTAHAAERVAPTSSGTDWIVMDMSTGRVLSEQGARIERYPASLTKLMTLDLAFEELSAGRLTLDTLIPVSEAAARVQPMKLDLLPDQKITVREAILGMTTLSANDAATALGEYLGGGSITQFGQAMTDHARALGMLHTSFRNPSGLPDPGQVVDAYDMAILTRHILLTYPQYRYMFSVQSFNFEGRMIPNLDGMLKRYPGAIGMKTGFTNAARFNVVTAAERAGHLLIGVELHAQSWSAAYGTMAKLLDAGFASAVEPADLLAAHHDALPVADAVTAHPYVAQRVSVTLQQPSTPGHRFAAQSVGTVNDMPPAWTAQIGAYDTYAGARHQVTLLIRERQAGVARVVSAVRRHRRTWQAQLTGLSEAAARATCARFVLHNQTCFVIASYKEEAMR</sequence>
<protein>
    <submittedName>
        <fullName evidence="1">D-alanyl-D-alanine carboxypeptidase</fullName>
    </submittedName>
</protein>
<keyword evidence="1" id="KW-0378">Hydrolase</keyword>
<keyword evidence="1" id="KW-0121">Carboxypeptidase</keyword>
<evidence type="ECO:0000313" key="2">
    <source>
        <dbReference type="Proteomes" id="UP001629235"/>
    </source>
</evidence>
<accession>A0ACC7NIE2</accession>
<evidence type="ECO:0000313" key="1">
    <source>
        <dbReference type="EMBL" id="MFM0106530.1"/>
    </source>
</evidence>
<keyword evidence="1" id="KW-0645">Protease</keyword>
<gene>
    <name evidence="1" type="ORF">PQR01_24360</name>
</gene>
<reference evidence="1 2" key="1">
    <citation type="journal article" date="2024" name="Chem. Sci.">
        <title>Discovery of megapolipeptins by genome mining of a Burkholderiales bacteria collection.</title>
        <authorList>
            <person name="Paulo B.S."/>
            <person name="Recchia M.J.J."/>
            <person name="Lee S."/>
            <person name="Fergusson C.H."/>
            <person name="Romanowski S.B."/>
            <person name="Hernandez A."/>
            <person name="Krull N."/>
            <person name="Liu D.Y."/>
            <person name="Cavanagh H."/>
            <person name="Bos A."/>
            <person name="Gray C.A."/>
            <person name="Murphy B.T."/>
            <person name="Linington R.G."/>
            <person name="Eustaquio A.S."/>
        </authorList>
    </citation>
    <scope>NUCLEOTIDE SEQUENCE [LARGE SCALE GENOMIC DNA]</scope>
    <source>
        <strain evidence="1 2">RL18-126-BIB-B</strain>
    </source>
</reference>